<reference evidence="2" key="1">
    <citation type="submission" date="2017-04" db="EMBL/GenBank/DDBJ databases">
        <title>Unveiling RNA virosphere associated with marine microorganisms.</title>
        <authorList>
            <person name="Urayama S."/>
            <person name="Takaki Y."/>
            <person name="Nishi S."/>
            <person name="Yoshida Y."/>
            <person name="Deguchi S."/>
            <person name="Takai K."/>
            <person name="Nunoura T."/>
        </authorList>
    </citation>
    <scope>NUCLEOTIDE SEQUENCE</scope>
</reference>
<feature type="transmembrane region" description="Helical" evidence="1">
    <location>
        <begin position="43"/>
        <end position="61"/>
    </location>
</feature>
<evidence type="ECO:0000256" key="1">
    <source>
        <dbReference type="SAM" id="Phobius"/>
    </source>
</evidence>
<keyword evidence="1" id="KW-0472">Membrane</keyword>
<feature type="transmembrane region" description="Helical" evidence="1">
    <location>
        <begin position="73"/>
        <end position="90"/>
    </location>
</feature>
<dbReference type="EMBL" id="BDQC01000102">
    <property type="protein sequence ID" value="GBH22485.1"/>
    <property type="molecule type" value="Genomic_RNA"/>
</dbReference>
<keyword evidence="1" id="KW-1133">Transmembrane helix</keyword>
<organism evidence="2">
    <name type="scientific">viral metagenome</name>
    <dbReference type="NCBI Taxonomy" id="1070528"/>
    <lineage>
        <taxon>unclassified sequences</taxon>
        <taxon>metagenomes</taxon>
        <taxon>organismal metagenomes</taxon>
    </lineage>
</organism>
<name>A0A2V0RAE8_9ZZZZ</name>
<accession>A0A2V0RAE8</accession>
<dbReference type="EMBL" id="BDQB01000197">
    <property type="protein sequence ID" value="GBH22309.1"/>
    <property type="molecule type" value="Genomic_RNA"/>
</dbReference>
<evidence type="ECO:0000313" key="2">
    <source>
        <dbReference type="EMBL" id="GBH22309.1"/>
    </source>
</evidence>
<proteinExistence type="predicted"/>
<comment type="caution">
    <text evidence="2">The sequence shown here is derived from an EMBL/GenBank/DDBJ whole genome shotgun (WGS) entry which is preliminary data.</text>
</comment>
<sequence>MDNSLPPVHDWAPYEDSLVRIKHSCFAMHELYRERYLIARRRMVYYDVPIIVLSAVSSVFIAGGESYLDKQTVQVTTCVMSLCVGVIGALKKFFRVDENREQCLETYKDLFRMFCELSLVIDMPQHTRPGDPQQFSTETASKYAEIMQRSMVLEHDRVKRNPIYDDSRPLPIEKKRSIFGKSRSVRSVISQESLSPKEMDRTLEC</sequence>
<keyword evidence="1" id="KW-0812">Transmembrane</keyword>
<protein>
    <submittedName>
        <fullName evidence="2">VP11</fullName>
    </submittedName>
</protein>
<dbReference type="AlphaFoldDB" id="A0A2V0RAE8"/>